<comment type="caution">
    <text evidence="1">The sequence shown here is derived from an EMBL/GenBank/DDBJ whole genome shotgun (WGS) entry which is preliminary data.</text>
</comment>
<keyword evidence="2" id="KW-1185">Reference proteome</keyword>
<evidence type="ECO:0008006" key="3">
    <source>
        <dbReference type="Google" id="ProtNLM"/>
    </source>
</evidence>
<sequence>MVFFVRKTDKRFPETLKDDYAEKRRDANNDGRLSWYEVKAGFRKLQSRWPASRTQ</sequence>
<name>A0A7J9HFL6_9ROSI</name>
<dbReference type="InterPro" id="IPR018247">
    <property type="entry name" value="EF_Hand_1_Ca_BS"/>
</dbReference>
<gene>
    <name evidence="1" type="ORF">Gohar_024341</name>
</gene>
<organism evidence="1 2">
    <name type="scientific">Gossypium harknessii</name>
    <dbReference type="NCBI Taxonomy" id="34285"/>
    <lineage>
        <taxon>Eukaryota</taxon>
        <taxon>Viridiplantae</taxon>
        <taxon>Streptophyta</taxon>
        <taxon>Embryophyta</taxon>
        <taxon>Tracheophyta</taxon>
        <taxon>Spermatophyta</taxon>
        <taxon>Magnoliopsida</taxon>
        <taxon>eudicotyledons</taxon>
        <taxon>Gunneridae</taxon>
        <taxon>Pentapetalae</taxon>
        <taxon>rosids</taxon>
        <taxon>malvids</taxon>
        <taxon>Malvales</taxon>
        <taxon>Malvaceae</taxon>
        <taxon>Malvoideae</taxon>
        <taxon>Gossypium</taxon>
    </lineage>
</organism>
<evidence type="ECO:0000313" key="1">
    <source>
        <dbReference type="EMBL" id="MBA0808617.1"/>
    </source>
</evidence>
<dbReference type="EMBL" id="JABFAD010000009">
    <property type="protein sequence ID" value="MBA0808617.1"/>
    <property type="molecule type" value="Genomic_DNA"/>
</dbReference>
<dbReference type="PROSITE" id="PS00018">
    <property type="entry name" value="EF_HAND_1"/>
    <property type="match status" value="1"/>
</dbReference>
<dbReference type="AlphaFoldDB" id="A0A7J9HFL6"/>
<protein>
    <recommendedName>
        <fullName evidence="3">EF-hand domain-containing protein</fullName>
    </recommendedName>
</protein>
<accession>A0A7J9HFL6</accession>
<dbReference type="OrthoDB" id="10330754at2759"/>
<feature type="non-terminal residue" evidence="1">
    <location>
        <position position="55"/>
    </location>
</feature>
<dbReference type="Proteomes" id="UP000593560">
    <property type="component" value="Unassembled WGS sequence"/>
</dbReference>
<evidence type="ECO:0000313" key="2">
    <source>
        <dbReference type="Proteomes" id="UP000593560"/>
    </source>
</evidence>
<reference evidence="1 2" key="1">
    <citation type="journal article" date="2019" name="Genome Biol. Evol.">
        <title>Insights into the evolution of the New World diploid cottons (Gossypium, subgenus Houzingenia) based on genome sequencing.</title>
        <authorList>
            <person name="Grover C.E."/>
            <person name="Arick M.A. 2nd"/>
            <person name="Thrash A."/>
            <person name="Conover J.L."/>
            <person name="Sanders W.S."/>
            <person name="Peterson D.G."/>
            <person name="Frelichowski J.E."/>
            <person name="Scheffler J.A."/>
            <person name="Scheffler B.E."/>
            <person name="Wendel J.F."/>
        </authorList>
    </citation>
    <scope>NUCLEOTIDE SEQUENCE [LARGE SCALE GENOMIC DNA]</scope>
    <source>
        <strain evidence="1">0</strain>
        <tissue evidence="1">Leaf</tissue>
    </source>
</reference>
<proteinExistence type="predicted"/>